<sequence length="135" mass="16189">MKSNQEFEEEVENLIREAVSKNNTLMRDELETTGKSPKKQFFQNRNKIDINEAWREIEKLFENFSIQEKKSIENPNVKEEQNVIEQIEILETPQPKLHSLQVQTTRTKEPNEEMEKERINSIVTRRFKFNLDSFC</sequence>
<reference evidence="1" key="1">
    <citation type="submission" date="2021-01" db="EMBL/GenBank/DDBJ databases">
        <authorList>
            <consortium name="Genoscope - CEA"/>
            <person name="William W."/>
        </authorList>
    </citation>
    <scope>NUCLEOTIDE SEQUENCE</scope>
</reference>
<comment type="caution">
    <text evidence="1">The sequence shown here is derived from an EMBL/GenBank/DDBJ whole genome shotgun (WGS) entry which is preliminary data.</text>
</comment>
<dbReference type="OMA" id="FFQNRNK"/>
<gene>
    <name evidence="1" type="ORF">POCTA_138.1.T1340112</name>
</gene>
<accession>A0A8S1XUZ6</accession>
<protein>
    <submittedName>
        <fullName evidence="1">Uncharacterized protein</fullName>
    </submittedName>
</protein>
<dbReference type="AlphaFoldDB" id="A0A8S1XUZ6"/>
<name>A0A8S1XUZ6_PAROT</name>
<dbReference type="OrthoDB" id="307005at2759"/>
<evidence type="ECO:0000313" key="1">
    <source>
        <dbReference type="EMBL" id="CAD8205060.1"/>
    </source>
</evidence>
<evidence type="ECO:0000313" key="2">
    <source>
        <dbReference type="Proteomes" id="UP000683925"/>
    </source>
</evidence>
<proteinExistence type="predicted"/>
<dbReference type="EMBL" id="CAJJDP010000135">
    <property type="protein sequence ID" value="CAD8205060.1"/>
    <property type="molecule type" value="Genomic_DNA"/>
</dbReference>
<keyword evidence="2" id="KW-1185">Reference proteome</keyword>
<dbReference type="Proteomes" id="UP000683925">
    <property type="component" value="Unassembled WGS sequence"/>
</dbReference>
<organism evidence="1 2">
    <name type="scientific">Paramecium octaurelia</name>
    <dbReference type="NCBI Taxonomy" id="43137"/>
    <lineage>
        <taxon>Eukaryota</taxon>
        <taxon>Sar</taxon>
        <taxon>Alveolata</taxon>
        <taxon>Ciliophora</taxon>
        <taxon>Intramacronucleata</taxon>
        <taxon>Oligohymenophorea</taxon>
        <taxon>Peniculida</taxon>
        <taxon>Parameciidae</taxon>
        <taxon>Paramecium</taxon>
    </lineage>
</organism>